<feature type="active site" description="Nucleophile" evidence="7">
    <location>
        <position position="232"/>
    </location>
</feature>
<feature type="active site" description="Proton donor" evidence="7">
    <location>
        <position position="378"/>
    </location>
</feature>
<evidence type="ECO:0000256" key="5">
    <source>
        <dbReference type="ARBA" id="ARBA00022801"/>
    </source>
</evidence>
<evidence type="ECO:0000256" key="3">
    <source>
        <dbReference type="ARBA" id="ARBA00010088"/>
    </source>
</evidence>
<dbReference type="SUPFAM" id="SSF53474">
    <property type="entry name" value="alpha/beta-Hydrolases"/>
    <property type="match status" value="1"/>
</dbReference>
<comment type="catalytic activity">
    <reaction evidence="6">
        <text>cis-stilbene oxide + H2O = (1R,2R)-hydrobenzoin</text>
        <dbReference type="Rhea" id="RHEA:23900"/>
        <dbReference type="ChEBI" id="CHEBI:15377"/>
        <dbReference type="ChEBI" id="CHEBI:50004"/>
        <dbReference type="ChEBI" id="CHEBI:50014"/>
        <dbReference type="EC" id="3.3.2.9"/>
    </reaction>
</comment>
<dbReference type="PANTHER" id="PTHR21661">
    <property type="entry name" value="EPOXIDE HYDROLASE 1-RELATED"/>
    <property type="match status" value="1"/>
</dbReference>
<keyword evidence="5 6" id="KW-0378">Hydrolase</keyword>
<proteinExistence type="inferred from homology"/>
<dbReference type="Pfam" id="PF06441">
    <property type="entry name" value="EHN"/>
    <property type="match status" value="1"/>
</dbReference>
<evidence type="ECO:0000256" key="2">
    <source>
        <dbReference type="ARBA" id="ARBA00004111"/>
    </source>
</evidence>
<accession>A0A336LW65</accession>
<dbReference type="PIRSF" id="PIRSF001112">
    <property type="entry name" value="Epoxide_hydrolase"/>
    <property type="match status" value="1"/>
</dbReference>
<comment type="function">
    <text evidence="6">Catalyzes juvenile hormone hydrolysis.</text>
</comment>
<dbReference type="InterPro" id="IPR016292">
    <property type="entry name" value="Epoxide_hydrolase"/>
</dbReference>
<sequence length="463" mass="53660">MFKLLVVSSFFVLFAYGALQFYNFLYKEAPLPDYDYDKYWGPGTKKEKEIAIHKIVLSFEDGLIDRLRFQLNQTAFYLPKPLEDVNFEYGFNSKTLGQLMYYWQTDYLDRWYGEREFYIAKYPHYETKIQGLDIHYIHVYPENVSKSIKVLPLLLLHGWPGSILEYYDLITELINQTKHQPFVFEFIVPFIPGFGYSQAPSKQGFDTIQAGIVFNNLMDRIGSKQYYIYGGDWGSIIGNQMATLFPDNVLGYHSTMCTTGTPLATIKTLIASFRPSLFIEEKYIDYYYPVIPQLWNLLEESGYFHLQATKPDTIGAALSNNPTGLAAYILEKFSTGSNLANRKKKHGGVDETIQIDKLLDNLMIYYGTNSITTSMRLYKEVMQNYDQLKALDSIKTVVPTGCARFKHEIRHVPDFILKDKFVNLIQSTYYEKGGHFAAIEYPDLLAKDIFDFVFKVEEKKNKV</sequence>
<keyword evidence="6" id="KW-0472">Membrane</keyword>
<dbReference type="InterPro" id="IPR029058">
    <property type="entry name" value="AB_hydrolase_fold"/>
</dbReference>
<evidence type="ECO:0000313" key="9">
    <source>
        <dbReference type="EMBL" id="SSX00513.1"/>
    </source>
</evidence>
<dbReference type="EC" id="3.3.2.9" evidence="6"/>
<dbReference type="GO" id="GO:0033961">
    <property type="term" value="F:cis-stilbene-oxide hydrolase activity"/>
    <property type="evidence" value="ECO:0007669"/>
    <property type="project" value="UniProtKB-UniRule"/>
</dbReference>
<dbReference type="EMBL" id="UFQT01000147">
    <property type="protein sequence ID" value="SSX20893.1"/>
    <property type="molecule type" value="Genomic_DNA"/>
</dbReference>
<dbReference type="PANTHER" id="PTHR21661:SF35">
    <property type="entry name" value="EPOXIDE HYDROLASE"/>
    <property type="match status" value="1"/>
</dbReference>
<dbReference type="VEuPathDB" id="VectorBase:CSON002824"/>
<name>A0A336LW65_CULSO</name>
<comment type="catalytic activity">
    <reaction evidence="1 6">
        <text>1-(4-methoxyphenyl)-N-methyl-N-[(3-methyloxetan-3-yl)methyl]methanamine + H2O = 2-{[(4-methoxybenzyl)(methyl)amino]methyl}-2-methylpropane-1,3-diol</text>
        <dbReference type="Rhea" id="RHEA:55764"/>
        <dbReference type="ChEBI" id="CHEBI:15377"/>
        <dbReference type="ChEBI" id="CHEBI:139161"/>
        <dbReference type="ChEBI" id="CHEBI:139164"/>
        <dbReference type="EC" id="3.3.2.9"/>
    </reaction>
</comment>
<keyword evidence="6" id="KW-0256">Endoplasmic reticulum</keyword>
<dbReference type="GO" id="GO:0097176">
    <property type="term" value="P:epoxide metabolic process"/>
    <property type="evidence" value="ECO:0007669"/>
    <property type="project" value="TreeGrafter"/>
</dbReference>
<reference evidence="9" key="1">
    <citation type="submission" date="2018-04" db="EMBL/GenBank/DDBJ databases">
        <authorList>
            <person name="Go L.Y."/>
            <person name="Mitchell J.A."/>
        </authorList>
    </citation>
    <scope>NUCLEOTIDE SEQUENCE</scope>
    <source>
        <tissue evidence="9">Whole organism</tissue>
    </source>
</reference>
<protein>
    <recommendedName>
        <fullName evidence="6">Epoxide hydrolase</fullName>
        <ecNumber evidence="6">3.3.2.9</ecNumber>
    </recommendedName>
</protein>
<reference evidence="10" key="2">
    <citation type="submission" date="2018-07" db="EMBL/GenBank/DDBJ databases">
        <authorList>
            <person name="Quirk P.G."/>
            <person name="Krulwich T.A."/>
        </authorList>
    </citation>
    <scope>NUCLEOTIDE SEQUENCE</scope>
</reference>
<evidence type="ECO:0000256" key="1">
    <source>
        <dbReference type="ARBA" id="ARBA00000221"/>
    </source>
</evidence>
<organism evidence="10">
    <name type="scientific">Culicoides sonorensis</name>
    <name type="common">Biting midge</name>
    <dbReference type="NCBI Taxonomy" id="179676"/>
    <lineage>
        <taxon>Eukaryota</taxon>
        <taxon>Metazoa</taxon>
        <taxon>Ecdysozoa</taxon>
        <taxon>Arthropoda</taxon>
        <taxon>Hexapoda</taxon>
        <taxon>Insecta</taxon>
        <taxon>Pterygota</taxon>
        <taxon>Neoptera</taxon>
        <taxon>Endopterygota</taxon>
        <taxon>Diptera</taxon>
        <taxon>Nematocera</taxon>
        <taxon>Chironomoidea</taxon>
        <taxon>Ceratopogonidae</taxon>
        <taxon>Ceratopogoninae</taxon>
        <taxon>Culicoides</taxon>
        <taxon>Monoculicoides</taxon>
    </lineage>
</organism>
<dbReference type="InterPro" id="IPR010497">
    <property type="entry name" value="Epoxide_hydro_N"/>
</dbReference>
<evidence type="ECO:0000256" key="6">
    <source>
        <dbReference type="PIRNR" id="PIRNR001112"/>
    </source>
</evidence>
<keyword evidence="4 6" id="KW-0058">Aromatic hydrocarbons catabolism</keyword>
<comment type="subcellular location">
    <subcellularLocation>
        <location evidence="6">Endoplasmic reticulum membrane</location>
    </subcellularLocation>
    <subcellularLocation>
        <location evidence="2">Microsome membrane</location>
        <topology evidence="2">Single-pass membrane protein</topology>
    </subcellularLocation>
</comment>
<gene>
    <name evidence="10" type="primary">CSON002824</name>
</gene>
<comment type="similarity">
    <text evidence="3 6">Belongs to the peptidase S33 family.</text>
</comment>
<dbReference type="PRINTS" id="PR00412">
    <property type="entry name" value="EPOXHYDRLASE"/>
</dbReference>
<feature type="domain" description="Epoxide hydrolase N-terminal" evidence="8">
    <location>
        <begin position="54"/>
        <end position="166"/>
    </location>
</feature>
<dbReference type="GO" id="GO:0005789">
    <property type="term" value="C:endoplasmic reticulum membrane"/>
    <property type="evidence" value="ECO:0007669"/>
    <property type="project" value="UniProtKB-SubCell"/>
</dbReference>
<dbReference type="AlphaFoldDB" id="A0A336LW65"/>
<evidence type="ECO:0000259" key="8">
    <source>
        <dbReference type="Pfam" id="PF06441"/>
    </source>
</evidence>
<evidence type="ECO:0000256" key="7">
    <source>
        <dbReference type="PIRSR" id="PIRSR001112-1"/>
    </source>
</evidence>
<evidence type="ECO:0000313" key="10">
    <source>
        <dbReference type="EMBL" id="SSX20893.1"/>
    </source>
</evidence>
<dbReference type="InterPro" id="IPR000639">
    <property type="entry name" value="Epox_hydrolase-like"/>
</dbReference>
<dbReference type="EMBL" id="UFQS01000147">
    <property type="protein sequence ID" value="SSX00513.1"/>
    <property type="molecule type" value="Genomic_DNA"/>
</dbReference>
<dbReference type="OMA" id="WPDSFWR"/>
<dbReference type="Gene3D" id="3.40.50.1820">
    <property type="entry name" value="alpha/beta hydrolase"/>
    <property type="match status" value="1"/>
</dbReference>
<feature type="active site" description="Proton acceptor" evidence="7">
    <location>
        <position position="435"/>
    </location>
</feature>
<evidence type="ECO:0000256" key="4">
    <source>
        <dbReference type="ARBA" id="ARBA00022797"/>
    </source>
</evidence>